<reference evidence="2" key="1">
    <citation type="submission" date="2021-03" db="EMBL/GenBank/DDBJ databases">
        <authorList>
            <person name="Bekaert M."/>
        </authorList>
    </citation>
    <scope>NUCLEOTIDE SEQUENCE</scope>
</reference>
<dbReference type="EMBL" id="CAJPWZ010000887">
    <property type="protein sequence ID" value="CAG2202359.1"/>
    <property type="molecule type" value="Genomic_DNA"/>
</dbReference>
<feature type="compositionally biased region" description="Polar residues" evidence="1">
    <location>
        <begin position="95"/>
        <end position="107"/>
    </location>
</feature>
<gene>
    <name evidence="2" type="ORF">MEDL_16953</name>
</gene>
<dbReference type="Proteomes" id="UP000683360">
    <property type="component" value="Unassembled WGS sequence"/>
</dbReference>
<name>A0A8S3R3A3_MYTED</name>
<sequence>MAARRIESGKKVSSRKLWEIGRKTVEKKKQSLEKSKEWEDNKVYNSQQKIGEIYKNDHITNGAEFSKTQQDREKPRKKISTNDNNLRRYNRLNNPSDPNISNKQTKNPYGDFEQKSKATKPEDIAKKITKINEKPIQKYNHAARTGNSHRKDTSKPGQIKPNLTQTPTGNFSSLNRLQEKKQIITLPALIPKSLELGQPDVEEIMDIKPLAIVEDNITNKLPFRKQVSREQVTNNEKHRTKE</sequence>
<evidence type="ECO:0000256" key="1">
    <source>
        <dbReference type="SAM" id="MobiDB-lite"/>
    </source>
</evidence>
<feature type="compositionally biased region" description="Polar residues" evidence="1">
    <location>
        <begin position="161"/>
        <end position="172"/>
    </location>
</feature>
<evidence type="ECO:0000313" key="2">
    <source>
        <dbReference type="EMBL" id="CAG2202359.1"/>
    </source>
</evidence>
<comment type="caution">
    <text evidence="2">The sequence shown here is derived from an EMBL/GenBank/DDBJ whole genome shotgun (WGS) entry which is preliminary data.</text>
</comment>
<evidence type="ECO:0000313" key="3">
    <source>
        <dbReference type="Proteomes" id="UP000683360"/>
    </source>
</evidence>
<protein>
    <submittedName>
        <fullName evidence="2">Uncharacterized protein</fullName>
    </submittedName>
</protein>
<feature type="compositionally biased region" description="Basic and acidic residues" evidence="1">
    <location>
        <begin position="112"/>
        <end position="136"/>
    </location>
</feature>
<keyword evidence="3" id="KW-1185">Reference proteome</keyword>
<dbReference type="AlphaFoldDB" id="A0A8S3R3A3"/>
<organism evidence="2 3">
    <name type="scientific">Mytilus edulis</name>
    <name type="common">Blue mussel</name>
    <dbReference type="NCBI Taxonomy" id="6550"/>
    <lineage>
        <taxon>Eukaryota</taxon>
        <taxon>Metazoa</taxon>
        <taxon>Spiralia</taxon>
        <taxon>Lophotrochozoa</taxon>
        <taxon>Mollusca</taxon>
        <taxon>Bivalvia</taxon>
        <taxon>Autobranchia</taxon>
        <taxon>Pteriomorphia</taxon>
        <taxon>Mytilida</taxon>
        <taxon>Mytiloidea</taxon>
        <taxon>Mytilidae</taxon>
        <taxon>Mytilinae</taxon>
        <taxon>Mytilus</taxon>
    </lineage>
</organism>
<proteinExistence type="predicted"/>
<feature type="region of interest" description="Disordered" evidence="1">
    <location>
        <begin position="61"/>
        <end position="172"/>
    </location>
</feature>
<accession>A0A8S3R3A3</accession>